<keyword evidence="1" id="KW-1133">Transmembrane helix</keyword>
<comment type="caution">
    <text evidence="2">The sequence shown here is derived from an EMBL/GenBank/DDBJ whole genome shotgun (WGS) entry which is preliminary data.</text>
</comment>
<protein>
    <submittedName>
        <fullName evidence="2">DUF3309 family protein</fullName>
    </submittedName>
</protein>
<sequence length="54" mass="5780">MPIRHWPAGERLNPKCPGQSTSNSAAAGWYPAGGVGVVVRVVVLVVVFQPWYSS</sequence>
<dbReference type="EMBL" id="VXMH01000010">
    <property type="protein sequence ID" value="MYC93627.1"/>
    <property type="molecule type" value="Genomic_DNA"/>
</dbReference>
<accession>A0A6B1D2L9</accession>
<dbReference type="AlphaFoldDB" id="A0A6B1D2L9"/>
<feature type="transmembrane region" description="Helical" evidence="1">
    <location>
        <begin position="29"/>
        <end position="48"/>
    </location>
</feature>
<evidence type="ECO:0000313" key="2">
    <source>
        <dbReference type="EMBL" id="MYC93627.1"/>
    </source>
</evidence>
<gene>
    <name evidence="2" type="ORF">F4X14_01535</name>
</gene>
<reference evidence="2" key="1">
    <citation type="submission" date="2019-09" db="EMBL/GenBank/DDBJ databases">
        <title>Characterisation of the sponge microbiome using genome-centric metagenomics.</title>
        <authorList>
            <person name="Engelberts J.P."/>
            <person name="Robbins S.J."/>
            <person name="De Goeij J.M."/>
            <person name="Aranda M."/>
            <person name="Bell S.C."/>
            <person name="Webster N.S."/>
        </authorList>
    </citation>
    <scope>NUCLEOTIDE SEQUENCE</scope>
    <source>
        <strain evidence="2">SB0661_bin_32</strain>
    </source>
</reference>
<keyword evidence="1" id="KW-0472">Membrane</keyword>
<organism evidence="2">
    <name type="scientific">Caldilineaceae bacterium SB0661_bin_32</name>
    <dbReference type="NCBI Taxonomy" id="2605255"/>
    <lineage>
        <taxon>Bacteria</taxon>
        <taxon>Bacillati</taxon>
        <taxon>Chloroflexota</taxon>
        <taxon>Caldilineae</taxon>
        <taxon>Caldilineales</taxon>
        <taxon>Caldilineaceae</taxon>
    </lineage>
</organism>
<keyword evidence="1" id="KW-0812">Transmembrane</keyword>
<evidence type="ECO:0000256" key="1">
    <source>
        <dbReference type="SAM" id="Phobius"/>
    </source>
</evidence>
<proteinExistence type="predicted"/>
<name>A0A6B1D2L9_9CHLR</name>